<keyword evidence="3" id="KW-0175">Coiled coil</keyword>
<dbReference type="InterPro" id="IPR000719">
    <property type="entry name" value="Prot_kinase_dom"/>
</dbReference>
<proteinExistence type="predicted"/>
<evidence type="ECO:0000256" key="2">
    <source>
        <dbReference type="ARBA" id="ARBA00022840"/>
    </source>
</evidence>
<organism evidence="7 8">
    <name type="scientific">Piromyces finnis</name>
    <dbReference type="NCBI Taxonomy" id="1754191"/>
    <lineage>
        <taxon>Eukaryota</taxon>
        <taxon>Fungi</taxon>
        <taxon>Fungi incertae sedis</taxon>
        <taxon>Chytridiomycota</taxon>
        <taxon>Chytridiomycota incertae sedis</taxon>
        <taxon>Neocallimastigomycetes</taxon>
        <taxon>Neocallimastigales</taxon>
        <taxon>Neocallimastigaceae</taxon>
        <taxon>Piromyces</taxon>
    </lineage>
</organism>
<name>A0A1Y1VQ35_9FUNG</name>
<dbReference type="PROSITE" id="PS50234">
    <property type="entry name" value="VWFA"/>
    <property type="match status" value="1"/>
</dbReference>
<dbReference type="GO" id="GO:0004672">
    <property type="term" value="F:protein kinase activity"/>
    <property type="evidence" value="ECO:0007669"/>
    <property type="project" value="InterPro"/>
</dbReference>
<dbReference type="GO" id="GO:0005524">
    <property type="term" value="F:ATP binding"/>
    <property type="evidence" value="ECO:0007669"/>
    <property type="project" value="UniProtKB-KW"/>
</dbReference>
<feature type="domain" description="VWFA" evidence="6">
    <location>
        <begin position="5312"/>
        <end position="5504"/>
    </location>
</feature>
<evidence type="ECO:0000256" key="3">
    <source>
        <dbReference type="SAM" id="Coils"/>
    </source>
</evidence>
<dbReference type="Proteomes" id="UP000193719">
    <property type="component" value="Unassembled WGS sequence"/>
</dbReference>
<feature type="domain" description="Protein kinase" evidence="5">
    <location>
        <begin position="1"/>
        <end position="303"/>
    </location>
</feature>
<comment type="caution">
    <text evidence="7">The sequence shown here is derived from an EMBL/GenBank/DDBJ whole genome shotgun (WGS) entry which is preliminary data.</text>
</comment>
<evidence type="ECO:0008006" key="9">
    <source>
        <dbReference type="Google" id="ProtNLM"/>
    </source>
</evidence>
<protein>
    <recommendedName>
        <fullName evidence="9">VWFA domain-containing protein</fullName>
    </recommendedName>
</protein>
<dbReference type="PANTHER" id="PTHR48103:SF2">
    <property type="entry name" value="MIDASIN"/>
    <property type="match status" value="1"/>
</dbReference>
<feature type="region of interest" description="Disordered" evidence="4">
    <location>
        <begin position="4767"/>
        <end position="4795"/>
    </location>
</feature>
<reference evidence="7 8" key="1">
    <citation type="submission" date="2016-08" db="EMBL/GenBank/DDBJ databases">
        <title>Genomes of anaerobic fungi encode conserved fungal cellulosomes for biomass hydrolysis.</title>
        <authorList>
            <consortium name="DOE Joint Genome Institute"/>
            <person name="Haitjema C.H."/>
            <person name="Gilmore S.P."/>
            <person name="Henske J.K."/>
            <person name="Solomon K.V."/>
            <person name="De Groot R."/>
            <person name="Kuo A."/>
            <person name="Mondo S.J."/>
            <person name="Salamov A.A."/>
            <person name="Labutti K."/>
            <person name="Zhao Z."/>
            <person name="Chiniquy J."/>
            <person name="Barry K."/>
            <person name="Brewer H.M."/>
            <person name="Purvine S.O."/>
            <person name="Wright A.T."/>
            <person name="Boxma B."/>
            <person name="Van Alen T."/>
            <person name="Hackstein J.H."/>
            <person name="Baker S.E."/>
            <person name="Grigoriev I.V."/>
            <person name="O'Malley M.A."/>
        </authorList>
    </citation>
    <scope>NUCLEOTIDE SEQUENCE [LARGE SCALE GENOMIC DNA]</scope>
    <source>
        <strain evidence="8">finn</strain>
    </source>
</reference>
<dbReference type="GO" id="GO:0030687">
    <property type="term" value="C:preribosome, large subunit precursor"/>
    <property type="evidence" value="ECO:0007669"/>
    <property type="project" value="TreeGrafter"/>
</dbReference>
<dbReference type="PROSITE" id="PS50011">
    <property type="entry name" value="PROTEIN_KINASE_DOM"/>
    <property type="match status" value="1"/>
</dbReference>
<dbReference type="Gene3D" id="3.40.50.300">
    <property type="entry name" value="P-loop containing nucleotide triphosphate hydrolases"/>
    <property type="match status" value="6"/>
</dbReference>
<keyword evidence="2" id="KW-0067">ATP-binding</keyword>
<reference evidence="7 8" key="2">
    <citation type="submission" date="2016-08" db="EMBL/GenBank/DDBJ databases">
        <title>Pervasive Adenine N6-methylation of Active Genes in Fungi.</title>
        <authorList>
            <consortium name="DOE Joint Genome Institute"/>
            <person name="Mondo S.J."/>
            <person name="Dannebaum R.O."/>
            <person name="Kuo R.C."/>
            <person name="Labutti K."/>
            <person name="Haridas S."/>
            <person name="Kuo A."/>
            <person name="Salamov A."/>
            <person name="Ahrendt S.R."/>
            <person name="Lipzen A."/>
            <person name="Sullivan W."/>
            <person name="Andreopoulos W.B."/>
            <person name="Clum A."/>
            <person name="Lindquist E."/>
            <person name="Daum C."/>
            <person name="Ramamoorthy G.K."/>
            <person name="Gryganskyi A."/>
            <person name="Culley D."/>
            <person name="Magnuson J.K."/>
            <person name="James T.Y."/>
            <person name="O'Malley M.A."/>
            <person name="Stajich J.E."/>
            <person name="Spatafora J.W."/>
            <person name="Visel A."/>
            <person name="Grigoriev I.V."/>
        </authorList>
    </citation>
    <scope>NUCLEOTIDE SEQUENCE [LARGE SCALE GENOMIC DNA]</scope>
    <source>
        <strain evidence="8">finn</strain>
    </source>
</reference>
<dbReference type="SUPFAM" id="SSF56112">
    <property type="entry name" value="Protein kinase-like (PK-like)"/>
    <property type="match status" value="1"/>
</dbReference>
<dbReference type="GO" id="GO:0000055">
    <property type="term" value="P:ribosomal large subunit export from nucleus"/>
    <property type="evidence" value="ECO:0007669"/>
    <property type="project" value="TreeGrafter"/>
</dbReference>
<evidence type="ECO:0000256" key="1">
    <source>
        <dbReference type="ARBA" id="ARBA00022741"/>
    </source>
</evidence>
<dbReference type="SUPFAM" id="SSF52540">
    <property type="entry name" value="P-loop containing nucleoside triphosphate hydrolases"/>
    <property type="match status" value="5"/>
</dbReference>
<evidence type="ECO:0000259" key="6">
    <source>
        <dbReference type="PROSITE" id="PS50234"/>
    </source>
</evidence>
<dbReference type="GO" id="GO:0005634">
    <property type="term" value="C:nucleus"/>
    <property type="evidence" value="ECO:0007669"/>
    <property type="project" value="TreeGrafter"/>
</dbReference>
<evidence type="ECO:0000313" key="8">
    <source>
        <dbReference type="Proteomes" id="UP000193719"/>
    </source>
</evidence>
<evidence type="ECO:0000256" key="4">
    <source>
        <dbReference type="SAM" id="MobiDB-lite"/>
    </source>
</evidence>
<dbReference type="STRING" id="1754191.A0A1Y1VQ35"/>
<dbReference type="Gene3D" id="3.40.50.410">
    <property type="entry name" value="von Willebrand factor, type A domain"/>
    <property type="match status" value="1"/>
</dbReference>
<evidence type="ECO:0000259" key="5">
    <source>
        <dbReference type="PROSITE" id="PS50011"/>
    </source>
</evidence>
<dbReference type="SMART" id="SM00382">
    <property type="entry name" value="AAA"/>
    <property type="match status" value="4"/>
</dbReference>
<dbReference type="SUPFAM" id="SSF53300">
    <property type="entry name" value="vWA-like"/>
    <property type="match status" value="2"/>
</dbReference>
<keyword evidence="8" id="KW-1185">Reference proteome</keyword>
<dbReference type="InterPro" id="IPR011009">
    <property type="entry name" value="Kinase-like_dom_sf"/>
</dbReference>
<dbReference type="PANTHER" id="PTHR48103">
    <property type="entry name" value="MIDASIN-RELATED"/>
    <property type="match status" value="1"/>
</dbReference>
<feature type="coiled-coil region" evidence="3">
    <location>
        <begin position="3689"/>
        <end position="3800"/>
    </location>
</feature>
<sequence length="6076" mass="706390">MEKIIKLLKNFEVEDEKGKIKDINFAKKLLKKKAFFKQLPINNSYLPKTEWYGINIENENDESDDENDDSDYNIVLIRISDLIPPLTYYEELIQKEYILNKELLEYGIVSKFKGYSIFNKNKVVSIFYSHSHNTLKEYAKNKKLIDVVKELIQKLYLLHPENSTCYLLPTLSSDNILWSKNDMYTIIFTEIFLSINSIDSVIRLKEFPSSKWLIPELKQLDESNQYTLSYYSSIHSFGYVLFYLLTRKEPFKSDDEWKKFFEENSDDKEYTFFRDIVKKCINASEKKPVMFSSLYMELENANISIFKKSTSFIQQNVVNSNECYEIEVYDIYRPNGSGYKLIKYEYDNDDDTKYFSVVPHYIFNGIKTIEFGVRSCLNINKKITLAEPKSFNNNNEYSIKLTNTKPDRNINIYKPIYKNELNYLRQVSLINPKNYEYSYQYIYELVNSVSNNNLVDIILKTGFNSFTKILIKIIKSRNYSLSDISEYIDSNYSINTQEYKNAPKLIKLLTEKKRTKDIEQKPENNNVEQITVGKRDELLCDMEYLNPLENKTDPEGDIISDAIKEMEKKKRNLIDYIDEKSCMEKIEEYNNSLEGQKRKLTLIPTPETIKKINQIYLGLLTNTAIIIQGFTSAGKSFISTISSVICRGQYPISTALSENTTVEDLLGRLIIQRNESSMMSFVQGILLKAFTQGLILILDECDLANPEVLSCILNSISKDEITVNNNTYKKRKGYNVILTMNGEAEGFTKTQRNELTSNILSKFVIVKFDKMSKEECEIIFKELVPKKDNYNSNVPNFVKLHQKLLDYSQKTVDPIVTLRNLKACTYLSKVNIPVRDAAEIAYSRRFPKDERDIFEDILKEFGNDFIDNDIKDEIINKLNENNLYYDESYLKCAYLALSACKAGLHPLLIGKNGSGLTELARFVARNYNINHDSFLKESQRDHIEEIQFCSETSLDDLLGCFQPSTSGGEEGNKNNEENIDLTKFISWVDGPVLKAGKSGNPVILDEINCAKSQVIEYLNPLLDGNSVFNNVQFNLIEKDNKEVINIGKGFVIIGTMKMEEEKKLTISKALMNRFVAIYLDNFSLNNEAIEKITDLTIQKLNTSIYNTNENGKFSDNENEEDDEESQGIYFIDSSDESESDGSDDKTYSNISYNEIQESRTPNWYNIDNFNNVDVNDMKEFIKNNKFDNIKSLIKTITQLCYIIQRTNMSISDSYTLLKLSENIFSLKDISDLISKMLHKDKSESNRFLYDNEKPSNALKMIISLMTCDLSGSHIFIQGSPGSGKSVAARHYGAFRKFRNRNPILSISCNSEISFEQFVGTFSFKNTSLQFNEGPLLTAMKYGEPILIDEFNLCSEEVLINLLPLLKAKINDYVQLKGVPYKVQIKPGFLVIATGNNDNESGRKKIPQSILDELTVVKISNSSLEEYKSLLSEIIKNEYNNCVDYINPDMICDIVKTIETLAQQNFTLRQIKILLNRINRFCVGELTDPNISYEEYRKIPVAYVIIGFIIPSLRMSYERIKNIVEKIGEITNIDSNELLEFIKSDVTIVYRNRNKQYIKKGKIILSTSLKKDYPPIILQTYFWIRMTCSLYSDTPSKETLLLVGETSYKSYILEQWLDASTGKDSYEEHFVTQNTETQDLIGISTLDNKDKLSYLIDSLIEKAILYLSKIRESIERGREEKLKLIMDELEIDEKGITKKKENICLEFIFRCIKELIQLEENYDKSKGIKTITSFNLGIVSSACIFGKTLIIKGINQISPSVIERINSVLEYPRSLVLTEDTQGIFNNQQIFKDLYNSNKRSIPISDNFTLCFTSREVVNGRLSEAFKSRCTTIICPSYNNKLYLGIEINIINNYRSIAKSIIINNDELQNELIKLYNKICKKHRIPVLSFIRWCNTTKRINECIQDTNIKHIVGIAVLRSIFDGYEPNIRKKIVEGLLFDYLPEKLYNLLTKDSRDVVCESPFIIKKESRNVTNVVSIYSNIKLQVFNSNINKLEEINWTKSAADMADSILTSIAAHTMLIFEGPPGRGKTAISMATFEVLGIDYKRINLSPSTTEEDIFARIIPNVVNEDNIKTEIQEGPLYQVLRKSSNSIEYCKNGLLLDEINLASNELLDQLYSFLTSLFYKKIYYTPQGESYEIGNIGVIATMNDAKLSNARTTLSSTILNLSHTFKLPNYEPEEMMILAENILGREKLFKDKECMKRALNCFFSSQKYKSNNNETGGVTLREILKLREITNKCPDVPLDTLLDLVLCTNMSEEDAIKFKKENHFTTTLSNIIPEIKNNKLCFKDLIEFDLIRSRYDGPINKQFTLPEKNALMKILIGLKAKRTILLSGNIGTGKTYIVESLAEIIGIKLNIIQFNTETSSSDTIGRLEMSVDSNEVLDIKNEMNKLMNLLIDDEWSRITSYINFINKEKYNYEGFKKFFEEIFKENPLKQDAAEQLKICYNKMKHFSTLSCTSFEFKKSLLINAMEKGEWVLIDDVNYAPQEIERLMSLLEENSSLTIFEQNPPVMYSRHIIEDTSFMKYKQIHKNFRLFVITSNESTLSSAIKSRCLCVKLQPFMEAQHYAELMLSCLNKSNLSDNDIISTSTHIGKAFSDIIKYEKDDDYILKNYKLTSVNLVNLSNILLNSREYNGKTFSDGINFSIFSMFNKNEQSTRFIEGLSKEIDFNITANIRIMKDKKHILNMIEKNILEYTKIILKNKNNYKKINKKINTKLSFIFEKLYNKKRMAIPLKISNKNKSEIFTYIKNSRNNLLNNLESFTLADIEEYKDYIEEVLCILKELVQNKKEEIYNYLYYLEFLSLLFMELTSINNTKIKGLKLNTIENSPEFFSQFGDSSNEAEKNAKIIYWFRNVLNGFNILIPENVSTVDSNLSIIAIYYNYYYEKYNEDVTTIKGISKDSFIYLKMLENEKLRKILKYFNFHILKSNVCKVFNILVNYEKSISVEIGESANEELTIEIGENIIIKYNNEKYYLDKIEDINNLEEILGLDNYNNKITIYKNNINEDIDYIIPKCLCSNKNSIGGNLFWFYKIFANEYLSPSIINNMMLCEFNDAIEYLLKFKIFNSDNLKGIWNIELEDILEKGYHLINSLRYLKNDLWEDKSNDDKRKKVNQFIENINDIKKYSKLFSSCETGNIIIENIINLIDKIKNYFKKYEINIWEKMELFTVTCKSYLEEEILKEKFKKEKIEYAKKLEKIKNEINDICKPENKYKFNYIFESIKKLENQLNDKNTEEIINSINEIEKRVNMAKIANESSINDTHLKKSQILNHNNNNNNNFTYNNYDKFSKILKKYSMLYEIIDNMETVNDQQAFINCMFKICDITALKSFNNIYESLYKTECLNNNYVSEYLITELKHLVNSLFISDIINKYDDFSDFVKKIFLNDKACIRCIGSHFEDDNYIHLPNFDILDLKYCVRYGLKRKEKGSLIELSYIDSDIEIRNPYENEKIEDYLIYLISCFIKNIDNSKNIDDIIKNLKEKERKQDNIINTVENLKNAVKIIMIFKDIEYKYNYDWLLKNIDEMKNEYWKEPGKILVKDKFNTWLQFNDSKNIFNGKKIIAKSLYATYEASNLNIIQYKNRNLQDILSKVLKNIYEDTASTYDFGYRIISFYKNCIYKDNVAETMITIIYSIFEILSNKKITEDKQIKNIIKMIIKKFIIYCIENEIPDFKNVELINIFNILKSIIYNKYNKVYEIQKKELEDKIKNKIETFTNTLLEKEEKIENELKEKIEDYENELKDYEEEMKKLREIYKQENNIKIYIITKYNNFKKFFSGTVDEENNEEIEEKYKKEYEEYIKENTEELKLKEYFKCHKKKPFNSKFDIKLKTFKEKCKELKKINQLKISDWKHIKNIINDNKNEYLNKYNIINNNLKDCLVNDIDQYFIIIDENENLTKIQYPQYINTEYKIDEEDIKILKMWIKELLNCEINMDIKEYKENYYESVNDINKTLKKYSANTNWIFDKENEPKFLLDRININLGIYILKHVYTNNIGSITFDNNCPYPVCYKLEQVKTNAIIAYSSGDKLQQNEPMTIRFRLNKNLKENETIKCEFYIKLININNEECDRCKVVTYLNVIPLCLKFKLNEKYNIDENKNININHYINLLEIKHQYPGSYSSNSLGIIINENSDNRFNKIKFEQNQGKIISEFEAQLNNLKCSNVININLKELELFHLNLNFIIPKDIGLIVCNKNGKCIDSIDVIEKNPISFFLFNMSIDPININYAFNIESIDMKKKIQSINPGERKKIVFNVLKKFNSENIRINDKNIKINIIGLPKLDSDYKNNNNFNEIIYWANSNKNIQNKLSFLIINNKYKIQREKEIKSVKLNKIYSCYLLFNNKIIAHKFSINYTNINSDKSYCKVYGLYDNNLCDDKIYKDVDIALLIKDNNSHIFNIFSEDQKKKFLNILNNNEFKNNLLSDSIADIEKSINKLIKRELPLNETETINENINNLDITGEKTSIDNIIIYLMKMSITYENEAFINQLKSWLKIMYNREILLPYFDVNNTLNETIKQFLEKLSYIISFVDTVVNPGVLSNDIINYINKEAMKEEEIPFNDKELINNFNKYFNNESDNEDEELIYYNNNIYKHYKNDAFDNFNKQIENSKLDNSNYDKEKINQFLQTYKKEIENNKFNITNNKINFSNLVDTLDDCIRIISKCPLILSTIEENEELEFCIKHCQIIYDFISNLTNSPIYKTEFSEIINSSLNEVQNILSKFEFFNLNFDKINNNDSAYRKNNGVIVQCELPFDNSFENNLAKKKREQESKNRFVDNNSTRNVHFNNSQFTSKNNKNYKGEISNNTNYDDNKQFMKKQKDKVKHKIESIRILTDEERKTISIPFLNDNLEQGNDNNDNNDILDNINELDYENSNKEMKISMDILERKLNKTTPTEFLIMLLEKISYKNQTLSEIKSSKLKKKGLSENGTFKYVDECSQSSSFIQSTISNIIKSNIKYIDNNEILPNCLFDSYVDIAVDITHMSPIQRITALVISTGISLSLFNYGVNIRISVFGERNGVWLLSDDFKTNVEVQLARLRDALASKKRYMSFPGDALCSLKQDWLKRFNQNQTNYTSVLISSLISPQVINKQIKWSDEISNNIVVFGLKSEFDEAVVKKYNIYEELLQIPSENKNKITQKFLDPKNVIGQNESENELLEILCKSLVTSCIYKSGNKDNFKETKIIMNDINEIINERIPLKTISEFINKNREDKLYFAQNIPHIMTAISKINEEFNPPKIPLPSANELQNISVQDSNSIRNLKNIVEIFLKSQFGLVFAPNTSSGKVPSASGGTISITAIKKWIVSGFTYKEIFLKKAGKTKRKYSITIVIDFSSSIHLSCNYSHAISTILLLLLAPSILQDNEEIKIDVIISTKNGPKIMYLSSEANTFQSLSCIQLILDVIDNEISKYCTPGNTLNAAYQLQLQKGGVGMGKNIFFITDGYVTSKKEIKFANSIINSCENSGIDLITIGVGSYPNGIIQLYPKCCYAPSLRDLGDAISYLFSISRNPVSNEIIPQVIINNTSEETQIKLTEMIKQPPNNKELQRSIENKKMNYIEMMGNNNIMTLDDNIFIHDENPEIEPYYDGLFKGFNILVVILYLGGYEYQGKKRDQNITIEQFESGTGKALKRKGFRYKLVFSYGDTINELTKSINGRCPYIETWVFCSGADGTLPDKAIDKDSNKIIPFFECITEFNNKGGGLLLFCDNEPYTLEANILLTEYLRFKNENGLNVKPRFIMKGNYNQPDFNKKYIVSLNPKNINENKNGKFKPDIKIPPPGKCKDRISLRPGLRKFSEGITLSYAECADKGNNYSPFIPFAYLTDTTKERPFILYYDPKMNDGDINQGPIVVHGGFTSAFYDFSFDGTGRLVTSIACWLVRYEERFYRQVQCDLKTEIVNNLPLISIPNYNGRAFTKWVNKSNSSLLYSIMVLDVSGSMNNYYDSLISMANSIINNQMKNINNHGTIILFGDRAKAIIKDNYKLLIRNDISNANVGGGTNFYLAFSEAIKYINPSGVYDDKRLLFLTDGECNVNGLNQLCDQISNAGFSIHILGFGSEQTFNHLKPFIRRNGTFQVYSNFKDIASSAAKIFAAE</sequence>
<dbReference type="GO" id="GO:0000027">
    <property type="term" value="P:ribosomal large subunit assembly"/>
    <property type="evidence" value="ECO:0007669"/>
    <property type="project" value="TreeGrafter"/>
</dbReference>
<evidence type="ECO:0000313" key="7">
    <source>
        <dbReference type="EMBL" id="ORX61262.1"/>
    </source>
</evidence>
<dbReference type="OrthoDB" id="2138684at2759"/>
<dbReference type="InterPro" id="IPR002035">
    <property type="entry name" value="VWF_A"/>
</dbReference>
<gene>
    <name evidence="7" type="ORF">BCR36DRAFT_408210</name>
</gene>
<dbReference type="EMBL" id="MCFH01000001">
    <property type="protein sequence ID" value="ORX61262.1"/>
    <property type="molecule type" value="Genomic_DNA"/>
</dbReference>
<dbReference type="Pfam" id="PF07728">
    <property type="entry name" value="AAA_5"/>
    <property type="match status" value="5"/>
</dbReference>
<dbReference type="InterPro" id="IPR036465">
    <property type="entry name" value="vWFA_dom_sf"/>
</dbReference>
<dbReference type="Gene3D" id="1.10.510.10">
    <property type="entry name" value="Transferase(Phosphotransferase) domain 1"/>
    <property type="match status" value="1"/>
</dbReference>
<dbReference type="InterPro" id="IPR011704">
    <property type="entry name" value="ATPase_dyneun-rel_AAA"/>
</dbReference>
<dbReference type="GO" id="GO:0016887">
    <property type="term" value="F:ATP hydrolysis activity"/>
    <property type="evidence" value="ECO:0007669"/>
    <property type="project" value="InterPro"/>
</dbReference>
<feature type="coiled-coil region" evidence="3">
    <location>
        <begin position="1850"/>
        <end position="1877"/>
    </location>
</feature>
<dbReference type="SMART" id="SM00327">
    <property type="entry name" value="VWA"/>
    <property type="match status" value="1"/>
</dbReference>
<keyword evidence="1" id="KW-0547">Nucleotide-binding</keyword>
<accession>A0A1Y1VQ35</accession>
<dbReference type="CDD" id="cd00198">
    <property type="entry name" value="vWFA"/>
    <property type="match status" value="2"/>
</dbReference>
<dbReference type="InterPro" id="IPR003593">
    <property type="entry name" value="AAA+_ATPase"/>
</dbReference>
<dbReference type="InterPro" id="IPR027417">
    <property type="entry name" value="P-loop_NTPase"/>
</dbReference>